<accession>A0A225NW48</accession>
<gene>
    <name evidence="1" type="ORF">ATO3_02610</name>
</gene>
<evidence type="ECO:0000313" key="1">
    <source>
        <dbReference type="EMBL" id="OWU77597.1"/>
    </source>
</evidence>
<sequence>MSFFPEGFDPRGDAIGLIDLVELDTPDGVMRFMLGADGRFTDVNGNTWYGSQLLSASGLESAIDGVAPAGTLSAAFIQDPDAPSVVSELRALGPEYLAGRAARFYVQPLARIEEIYAPVHPPQLWLTRTMRTLTLAAQGPVSREVSIGLEAWSEGRRTAARIALNTAGHAALIGEENPSLEWIPTTDFEEEKLWE</sequence>
<name>A0A225NW48_9RHOB</name>
<comment type="caution">
    <text evidence="1">The sequence shown here is derived from an EMBL/GenBank/DDBJ whole genome shotgun (WGS) entry which is preliminary data.</text>
</comment>
<organism evidence="1 2">
    <name type="scientific">Marinibacterium profundimaris</name>
    <dbReference type="NCBI Taxonomy" id="1679460"/>
    <lineage>
        <taxon>Bacteria</taxon>
        <taxon>Pseudomonadati</taxon>
        <taxon>Pseudomonadota</taxon>
        <taxon>Alphaproteobacteria</taxon>
        <taxon>Rhodobacterales</taxon>
        <taxon>Paracoccaceae</taxon>
        <taxon>Marinibacterium</taxon>
    </lineage>
</organism>
<keyword evidence="2" id="KW-1185">Reference proteome</keyword>
<reference evidence="1 2" key="1">
    <citation type="submission" date="2013-04" db="EMBL/GenBank/DDBJ databases">
        <title>Oceanicola sp. 22II1-22F33 Genome Sequencing.</title>
        <authorList>
            <person name="Lai Q."/>
            <person name="Li G."/>
            <person name="Shao Z."/>
        </authorList>
    </citation>
    <scope>NUCLEOTIDE SEQUENCE [LARGE SCALE GENOMIC DNA]</scope>
    <source>
        <strain evidence="1 2">22II1-22F33</strain>
    </source>
</reference>
<dbReference type="RefSeq" id="WP_088648225.1">
    <property type="nucleotide sequence ID" value="NZ_AQQR01000001.1"/>
</dbReference>
<dbReference type="OrthoDB" id="7865603at2"/>
<evidence type="ECO:0000313" key="2">
    <source>
        <dbReference type="Proteomes" id="UP000215377"/>
    </source>
</evidence>
<dbReference type="Proteomes" id="UP000215377">
    <property type="component" value="Unassembled WGS sequence"/>
</dbReference>
<protein>
    <submittedName>
        <fullName evidence="1">Uncharacterized protein</fullName>
    </submittedName>
</protein>
<dbReference type="AlphaFoldDB" id="A0A225NW48"/>
<proteinExistence type="predicted"/>
<dbReference type="EMBL" id="AQQR01000001">
    <property type="protein sequence ID" value="OWU77597.1"/>
    <property type="molecule type" value="Genomic_DNA"/>
</dbReference>